<feature type="compositionally biased region" description="Pro residues" evidence="1">
    <location>
        <begin position="74"/>
        <end position="121"/>
    </location>
</feature>
<keyword evidence="2" id="KW-0472">Membrane</keyword>
<protein>
    <submittedName>
        <fullName evidence="3">Uncharacterized protein</fullName>
    </submittedName>
</protein>
<organism evidence="3 4">
    <name type="scientific">Microbacterium imperiale</name>
    <dbReference type="NCBI Taxonomy" id="33884"/>
    <lineage>
        <taxon>Bacteria</taxon>
        <taxon>Bacillati</taxon>
        <taxon>Actinomycetota</taxon>
        <taxon>Actinomycetes</taxon>
        <taxon>Micrococcales</taxon>
        <taxon>Microbacteriaceae</taxon>
        <taxon>Microbacterium</taxon>
    </lineage>
</organism>
<accession>A0A9W6HEI1</accession>
<evidence type="ECO:0000313" key="4">
    <source>
        <dbReference type="Proteomes" id="UP001142317"/>
    </source>
</evidence>
<feature type="compositionally biased region" description="Low complexity" evidence="1">
    <location>
        <begin position="64"/>
        <end position="73"/>
    </location>
</feature>
<dbReference type="EMBL" id="BSEO01000001">
    <property type="protein sequence ID" value="GLJ79039.1"/>
    <property type="molecule type" value="Genomic_DNA"/>
</dbReference>
<reference evidence="3" key="1">
    <citation type="journal article" date="2014" name="Int. J. Syst. Evol. Microbiol.">
        <title>Complete genome sequence of Corynebacterium casei LMG S-19264T (=DSM 44701T), isolated from a smear-ripened cheese.</title>
        <authorList>
            <consortium name="US DOE Joint Genome Institute (JGI-PGF)"/>
            <person name="Walter F."/>
            <person name="Albersmeier A."/>
            <person name="Kalinowski J."/>
            <person name="Ruckert C."/>
        </authorList>
    </citation>
    <scope>NUCLEOTIDE SEQUENCE</scope>
    <source>
        <strain evidence="3">VKM Ac-1447</strain>
    </source>
</reference>
<reference evidence="3" key="2">
    <citation type="submission" date="2023-01" db="EMBL/GenBank/DDBJ databases">
        <authorList>
            <person name="Sun Q."/>
            <person name="Evtushenko L."/>
        </authorList>
    </citation>
    <scope>NUCLEOTIDE SEQUENCE</scope>
    <source>
        <strain evidence="3">VKM Ac-1447</strain>
    </source>
</reference>
<dbReference type="RefSeq" id="WP_210004767.1">
    <property type="nucleotide sequence ID" value="NZ_BSEO01000001.1"/>
</dbReference>
<feature type="compositionally biased region" description="Pro residues" evidence="1">
    <location>
        <begin position="50"/>
        <end position="63"/>
    </location>
</feature>
<feature type="transmembrane region" description="Helical" evidence="2">
    <location>
        <begin position="224"/>
        <end position="247"/>
    </location>
</feature>
<dbReference type="PROSITE" id="PS51257">
    <property type="entry name" value="PROKAR_LIPOPROTEIN"/>
    <property type="match status" value="1"/>
</dbReference>
<evidence type="ECO:0000256" key="1">
    <source>
        <dbReference type="SAM" id="MobiDB-lite"/>
    </source>
</evidence>
<keyword evidence="2" id="KW-0812">Transmembrane</keyword>
<name>A0A9W6HEI1_9MICO</name>
<dbReference type="AlphaFoldDB" id="A0A9W6HEI1"/>
<evidence type="ECO:0000313" key="3">
    <source>
        <dbReference type="EMBL" id="GLJ79039.1"/>
    </source>
</evidence>
<gene>
    <name evidence="3" type="ORF">GCM10017586_07210</name>
</gene>
<sequence length="253" mass="24716">MPLPTKQSARVRLQAAGLTAAVIAGCGVAAVPSAAVWGYAGAETTLATPDPDPSAPLPAPVLPGDPADDGPQPGESPEPAPTEPVTPAPAPTTPPPVIPEPAPEPAPTVTLPPAPPVPVPDIPVDETVPVPGIELPRVESGTQVAAGAAARLGALLRLGRAAVAPVPVPQPTATVHVEGGPDVGGSAELNASIAPEGATGRTDAVQVGDLSGRTGSALTRPIVWGPWAGALGIATTAVVVVGGGLLFGRRPGR</sequence>
<proteinExistence type="predicted"/>
<keyword evidence="4" id="KW-1185">Reference proteome</keyword>
<comment type="caution">
    <text evidence="3">The sequence shown here is derived from an EMBL/GenBank/DDBJ whole genome shotgun (WGS) entry which is preliminary data.</text>
</comment>
<keyword evidence="2" id="KW-1133">Transmembrane helix</keyword>
<evidence type="ECO:0000256" key="2">
    <source>
        <dbReference type="SAM" id="Phobius"/>
    </source>
</evidence>
<feature type="region of interest" description="Disordered" evidence="1">
    <location>
        <begin position="47"/>
        <end position="123"/>
    </location>
</feature>
<dbReference type="Proteomes" id="UP001142317">
    <property type="component" value="Unassembled WGS sequence"/>
</dbReference>